<protein>
    <submittedName>
        <fullName evidence="3">CubicO group peptidase (Beta-lactamase class C family)</fullName>
    </submittedName>
</protein>
<evidence type="ECO:0000256" key="1">
    <source>
        <dbReference type="SAM" id="SignalP"/>
    </source>
</evidence>
<feature type="domain" description="Beta-lactamase-related" evidence="2">
    <location>
        <begin position="69"/>
        <end position="354"/>
    </location>
</feature>
<feature type="chain" id="PRO_5020392756" evidence="1">
    <location>
        <begin position="25"/>
        <end position="392"/>
    </location>
</feature>
<reference evidence="3 4" key="1">
    <citation type="journal article" date="2015" name="Stand. Genomic Sci.">
        <title>Genomic Encyclopedia of Bacterial and Archaeal Type Strains, Phase III: the genomes of soil and plant-associated and newly described type strains.</title>
        <authorList>
            <person name="Whitman W.B."/>
            <person name="Woyke T."/>
            <person name="Klenk H.P."/>
            <person name="Zhou Y."/>
            <person name="Lilburn T.G."/>
            <person name="Beck B.J."/>
            <person name="De Vos P."/>
            <person name="Vandamme P."/>
            <person name="Eisen J.A."/>
            <person name="Garrity G."/>
            <person name="Hugenholtz P."/>
            <person name="Kyrpides N.C."/>
        </authorList>
    </citation>
    <scope>NUCLEOTIDE SEQUENCE [LARGE SCALE GENOMIC DNA]</scope>
    <source>
        <strain evidence="3 4">A3</strain>
    </source>
</reference>
<evidence type="ECO:0000313" key="4">
    <source>
        <dbReference type="Proteomes" id="UP000294862"/>
    </source>
</evidence>
<dbReference type="Proteomes" id="UP000294862">
    <property type="component" value="Unassembled WGS sequence"/>
</dbReference>
<dbReference type="PANTHER" id="PTHR43283:SF7">
    <property type="entry name" value="BETA-LACTAMASE-RELATED DOMAIN-CONTAINING PROTEIN"/>
    <property type="match status" value="1"/>
</dbReference>
<dbReference type="PANTHER" id="PTHR43283">
    <property type="entry name" value="BETA-LACTAMASE-RELATED"/>
    <property type="match status" value="1"/>
</dbReference>
<organism evidence="3 4">
    <name type="scientific">Dokdonella fugitiva</name>
    <dbReference type="NCBI Taxonomy" id="328517"/>
    <lineage>
        <taxon>Bacteria</taxon>
        <taxon>Pseudomonadati</taxon>
        <taxon>Pseudomonadota</taxon>
        <taxon>Gammaproteobacteria</taxon>
        <taxon>Lysobacterales</taxon>
        <taxon>Rhodanobacteraceae</taxon>
        <taxon>Dokdonella</taxon>
    </lineage>
</organism>
<dbReference type="InterPro" id="IPR050789">
    <property type="entry name" value="Diverse_Enzym_Activities"/>
</dbReference>
<comment type="caution">
    <text evidence="3">The sequence shown here is derived from an EMBL/GenBank/DDBJ whole genome shotgun (WGS) entry which is preliminary data.</text>
</comment>
<dbReference type="RefSeq" id="WP_131998902.1">
    <property type="nucleotide sequence ID" value="NZ_JACGXM010000006.1"/>
</dbReference>
<dbReference type="Gene3D" id="3.40.710.10">
    <property type="entry name" value="DD-peptidase/beta-lactamase superfamily"/>
    <property type="match status" value="1"/>
</dbReference>
<dbReference type="InterPro" id="IPR001466">
    <property type="entry name" value="Beta-lactam-related"/>
</dbReference>
<dbReference type="AlphaFoldDB" id="A0A4R2I4E3"/>
<dbReference type="EMBL" id="SLWQ01000007">
    <property type="protein sequence ID" value="TCO38782.1"/>
    <property type="molecule type" value="Genomic_DNA"/>
</dbReference>
<dbReference type="Pfam" id="PF00144">
    <property type="entry name" value="Beta-lactamase"/>
    <property type="match status" value="1"/>
</dbReference>
<gene>
    <name evidence="3" type="ORF">EV148_10770</name>
</gene>
<name>A0A4R2I4E3_9GAMM</name>
<feature type="signal peptide" evidence="1">
    <location>
        <begin position="1"/>
        <end position="24"/>
    </location>
</feature>
<evidence type="ECO:0000259" key="2">
    <source>
        <dbReference type="Pfam" id="PF00144"/>
    </source>
</evidence>
<dbReference type="InterPro" id="IPR012338">
    <property type="entry name" value="Beta-lactam/transpept-like"/>
</dbReference>
<evidence type="ECO:0000313" key="3">
    <source>
        <dbReference type="EMBL" id="TCO38782.1"/>
    </source>
</evidence>
<keyword evidence="4" id="KW-1185">Reference proteome</keyword>
<sequence length="392" mass="42782">MQIRPLARLLATFALAGGIGIARAAAHAMPERTDDGWPVADAQALGWNTGVLAGLEAKIADGTWKGITSLVVADHGRLVHEAYFNGGSRDTLNDMRSATKTLTALLAGAAIERGLVPDVHAKVYPYFADRKPYLHPDARKEAFTLEDLLTMSSLWECDDDNAFSSGNEERMYVTEDWLRFALDLPIKGFAPWMKKPAESPYGRAFAYCTAGAYVAGALVERAAGRHLDAFSAEVLERPLGIARMQWNFAPEGIAMGGGGTRLRSRDAAKIGQLLAAQGEWQGRRVIAKAWIAAMLAPHAQARDDAEYGYLVWRLHFAHGGRDQPAWAMSGNGGNYVFVVPERQLVAVVTSSAYNQRYAHAQSQQIFREVVLEAMPAAPPKAPVYADRREDEG</sequence>
<proteinExistence type="predicted"/>
<dbReference type="OrthoDB" id="6963107at2"/>
<accession>A0A4R2I4E3</accession>
<keyword evidence="1" id="KW-0732">Signal</keyword>
<dbReference type="SUPFAM" id="SSF56601">
    <property type="entry name" value="beta-lactamase/transpeptidase-like"/>
    <property type="match status" value="1"/>
</dbReference>